<reference evidence="2 3" key="1">
    <citation type="journal article" date="2013" name="PLoS Genet.">
        <title>The genome and development-dependent transcriptomes of Pyronema confluens: a window into fungal evolution.</title>
        <authorList>
            <person name="Traeger S."/>
            <person name="Altegoer F."/>
            <person name="Freitag M."/>
            <person name="Gabaldon T."/>
            <person name="Kempken F."/>
            <person name="Kumar A."/>
            <person name="Marcet-Houben M."/>
            <person name="Poggeler S."/>
            <person name="Stajich J.E."/>
            <person name="Nowrousian M."/>
        </authorList>
    </citation>
    <scope>NUCLEOTIDE SEQUENCE [LARGE SCALE GENOMIC DNA]</scope>
    <source>
        <strain evidence="3">CBS 100304</strain>
        <tissue evidence="2">Vegetative mycelium</tissue>
    </source>
</reference>
<keyword evidence="3" id="KW-1185">Reference proteome</keyword>
<accession>U4L326</accession>
<feature type="region of interest" description="Disordered" evidence="1">
    <location>
        <begin position="461"/>
        <end position="485"/>
    </location>
</feature>
<evidence type="ECO:0000313" key="3">
    <source>
        <dbReference type="Proteomes" id="UP000018144"/>
    </source>
</evidence>
<dbReference type="Proteomes" id="UP000018144">
    <property type="component" value="Unassembled WGS sequence"/>
</dbReference>
<feature type="compositionally biased region" description="Pro residues" evidence="1">
    <location>
        <begin position="469"/>
        <end position="485"/>
    </location>
</feature>
<dbReference type="AlphaFoldDB" id="U4L326"/>
<organism evidence="2 3">
    <name type="scientific">Pyronema omphalodes (strain CBS 100304)</name>
    <name type="common">Pyronema confluens</name>
    <dbReference type="NCBI Taxonomy" id="1076935"/>
    <lineage>
        <taxon>Eukaryota</taxon>
        <taxon>Fungi</taxon>
        <taxon>Dikarya</taxon>
        <taxon>Ascomycota</taxon>
        <taxon>Pezizomycotina</taxon>
        <taxon>Pezizomycetes</taxon>
        <taxon>Pezizales</taxon>
        <taxon>Pyronemataceae</taxon>
        <taxon>Pyronema</taxon>
    </lineage>
</organism>
<dbReference type="OrthoDB" id="10374161at2759"/>
<evidence type="ECO:0000256" key="1">
    <source>
        <dbReference type="SAM" id="MobiDB-lite"/>
    </source>
</evidence>
<evidence type="ECO:0000313" key="2">
    <source>
        <dbReference type="EMBL" id="CCX06658.1"/>
    </source>
</evidence>
<protein>
    <submittedName>
        <fullName evidence="2">Uncharacterized protein</fullName>
    </submittedName>
</protein>
<proteinExistence type="predicted"/>
<sequence>MPDEHFLDAFSAPSLPIFLTPASPTKTDISTTSEPTDPIDPTKLIVPGEVTAEDLRYIKALRAEAISPVKRLIQRMASEESLQAPPASGPLPLSCCPLEISPLLGILNNFDLLFDLTIEARQNILNEILLSTPSHGIRITQQAPEHIKPADWKELIYRYECCLMDSSITVELHMQIAEMMGNNNTIIPFPKTPAGAKTPLETFSEKVRAQLGTLRGGFKIKCPKCGKKKQPLWDPNIFKGMELVDEDGTVIGDIDENGELGLFVSDDMDEFMIIELKKMIAAKANEKIEKNAIAAGCKPLSVPKPKTAADVLTKIWKATADKTFKNADAMQDQLEAYGKQKKKEQVRILTDILKPNTYGYNTETSLDQINANMDAAISAANDILVREDAGAIILDMPAEMKEGARKYLNRPEREMVKKAMDNFSGDVKGMIDDLKEMGITKDLTLGEITKQLHDKHIKCLKPDALKPNIPKPNVPKPSAPKPKKK</sequence>
<feature type="compositionally biased region" description="Polar residues" evidence="1">
    <location>
        <begin position="22"/>
        <end position="35"/>
    </location>
</feature>
<gene>
    <name evidence="2" type="ORF">PCON_06245</name>
</gene>
<name>U4L326_PYROM</name>
<feature type="region of interest" description="Disordered" evidence="1">
    <location>
        <begin position="21"/>
        <end position="41"/>
    </location>
</feature>
<dbReference type="EMBL" id="HF935304">
    <property type="protein sequence ID" value="CCX06658.1"/>
    <property type="molecule type" value="Genomic_DNA"/>
</dbReference>